<dbReference type="EMBL" id="RYZR01000006">
    <property type="protein sequence ID" value="RUL63055.1"/>
    <property type="molecule type" value="Genomic_DNA"/>
</dbReference>
<protein>
    <submittedName>
        <fullName evidence="7">Acyltransferase</fullName>
    </submittedName>
</protein>
<comment type="caution">
    <text evidence="7">The sequence shown here is derived from an EMBL/GenBank/DDBJ whole genome shotgun (WGS) entry which is preliminary data.</text>
</comment>
<evidence type="ECO:0000256" key="4">
    <source>
        <dbReference type="ARBA" id="ARBA00022679"/>
    </source>
</evidence>
<gene>
    <name evidence="7" type="ORF">EKH79_11615</name>
</gene>
<organism evidence="7 8">
    <name type="scientific">Dyella dinghuensis</name>
    <dbReference type="NCBI Taxonomy" id="1920169"/>
    <lineage>
        <taxon>Bacteria</taxon>
        <taxon>Pseudomonadati</taxon>
        <taxon>Pseudomonadota</taxon>
        <taxon>Gammaproteobacteria</taxon>
        <taxon>Lysobacterales</taxon>
        <taxon>Rhodanobacteraceae</taxon>
        <taxon>Dyella</taxon>
    </lineage>
</organism>
<keyword evidence="8" id="KW-1185">Reference proteome</keyword>
<dbReference type="AlphaFoldDB" id="A0A432LR81"/>
<keyword evidence="4 7" id="KW-0808">Transferase</keyword>
<dbReference type="InterPro" id="IPR014548">
    <property type="entry name" value="Ac_Trasf"/>
</dbReference>
<keyword evidence="3" id="KW-0997">Cell inner membrane</keyword>
<dbReference type="CDD" id="cd07984">
    <property type="entry name" value="LPLAT_LABLAT-like"/>
    <property type="match status" value="1"/>
</dbReference>
<dbReference type="OrthoDB" id="9808633at2"/>
<dbReference type="GO" id="GO:0009247">
    <property type="term" value="P:glycolipid biosynthetic process"/>
    <property type="evidence" value="ECO:0007669"/>
    <property type="project" value="UniProtKB-ARBA"/>
</dbReference>
<evidence type="ECO:0000256" key="6">
    <source>
        <dbReference type="ARBA" id="ARBA00023315"/>
    </source>
</evidence>
<evidence type="ECO:0000313" key="8">
    <source>
        <dbReference type="Proteomes" id="UP000267077"/>
    </source>
</evidence>
<accession>A0A432LR81</accession>
<dbReference type="Pfam" id="PF03279">
    <property type="entry name" value="Lip_A_acyltrans"/>
    <property type="match status" value="1"/>
</dbReference>
<evidence type="ECO:0000313" key="7">
    <source>
        <dbReference type="EMBL" id="RUL63055.1"/>
    </source>
</evidence>
<dbReference type="PIRSF" id="PIRSF028561">
    <property type="entry name" value="Ac_Trasf"/>
    <property type="match status" value="1"/>
</dbReference>
<dbReference type="GO" id="GO:0016746">
    <property type="term" value="F:acyltransferase activity"/>
    <property type="evidence" value="ECO:0007669"/>
    <property type="project" value="UniProtKB-KW"/>
</dbReference>
<comment type="subcellular location">
    <subcellularLocation>
        <location evidence="1">Cell inner membrane</location>
    </subcellularLocation>
</comment>
<proteinExistence type="predicted"/>
<dbReference type="PANTHER" id="PTHR30606:SF9">
    <property type="entry name" value="LIPID A BIOSYNTHESIS LAUROYLTRANSFERASE"/>
    <property type="match status" value="1"/>
</dbReference>
<dbReference type="RefSeq" id="WP_126673993.1">
    <property type="nucleotide sequence ID" value="NZ_RYZR01000006.1"/>
</dbReference>
<dbReference type="GO" id="GO:0005886">
    <property type="term" value="C:plasma membrane"/>
    <property type="evidence" value="ECO:0007669"/>
    <property type="project" value="UniProtKB-SubCell"/>
</dbReference>
<keyword evidence="6 7" id="KW-0012">Acyltransferase</keyword>
<dbReference type="InterPro" id="IPR004960">
    <property type="entry name" value="LipA_acyltrans"/>
</dbReference>
<evidence type="ECO:0000256" key="1">
    <source>
        <dbReference type="ARBA" id="ARBA00004533"/>
    </source>
</evidence>
<sequence length="316" mass="35965">MTAHWQDQREGGDRFSIGVVINVALRCGRRVFQIFLYPMSLYYFLRRGEERRASREYLTRAFGRPATWWEVLKHVHSFAVTLSDRIFLLAHGEREFEIDVTGVELLQERLAQGRGVLLVGSHQGSFEVLRTLSARCPEVPLRVLLDKQKTPAMTELFESLAPEVGEAVIDVSQGGAAITLAVAEACSNGGMVALLADRGRSHEVLRSVNFLGEPAPFPIGPWLLASTLQVPVILCFGIYRGGSRYALTFEPFADRIEIPRDARNQALDEVLSRYAERLEYYARAYPYNWFNFYDFWRQDTDREAVSLPRADTLREV</sequence>
<dbReference type="PANTHER" id="PTHR30606">
    <property type="entry name" value="LIPID A BIOSYNTHESIS LAUROYL ACYLTRANSFERASE"/>
    <property type="match status" value="1"/>
</dbReference>
<evidence type="ECO:0000256" key="3">
    <source>
        <dbReference type="ARBA" id="ARBA00022519"/>
    </source>
</evidence>
<evidence type="ECO:0000256" key="2">
    <source>
        <dbReference type="ARBA" id="ARBA00022475"/>
    </source>
</evidence>
<keyword evidence="5" id="KW-0472">Membrane</keyword>
<keyword evidence="2" id="KW-1003">Cell membrane</keyword>
<dbReference type="Proteomes" id="UP000267077">
    <property type="component" value="Unassembled WGS sequence"/>
</dbReference>
<name>A0A432LR81_9GAMM</name>
<reference evidence="7 8" key="1">
    <citation type="submission" date="2018-12" db="EMBL/GenBank/DDBJ databases">
        <title>Dyella dinghuensis sp. nov. DHOA06 and Dyella choica sp. nov. 4M-K27, isolated from forest soil.</title>
        <authorList>
            <person name="Qiu L.-H."/>
            <person name="Gao Z.-H."/>
        </authorList>
    </citation>
    <scope>NUCLEOTIDE SEQUENCE [LARGE SCALE GENOMIC DNA]</scope>
    <source>
        <strain evidence="7 8">DHOA06</strain>
    </source>
</reference>
<evidence type="ECO:0000256" key="5">
    <source>
        <dbReference type="ARBA" id="ARBA00023136"/>
    </source>
</evidence>